<evidence type="ECO:0008006" key="3">
    <source>
        <dbReference type="Google" id="ProtNLM"/>
    </source>
</evidence>
<reference evidence="1 2" key="2">
    <citation type="journal article" date="2017" name="Int. J. Syst. Evol. Microbiol.">
        <title>Gordonia phthalatica sp. nov., a di-n-butyl phthalate-degrading bacterium isolated from activated sludge.</title>
        <authorList>
            <person name="Jin D."/>
            <person name="Kong X."/>
            <person name="Jia M."/>
            <person name="Yu X."/>
            <person name="Wang X."/>
            <person name="Zhuang X."/>
            <person name="Deng Y."/>
            <person name="Bai Z."/>
        </authorList>
    </citation>
    <scope>NUCLEOTIDE SEQUENCE [LARGE SCALE GENOMIC DNA]</scope>
    <source>
        <strain evidence="1 2">QH-11</strain>
    </source>
</reference>
<dbReference type="EMBL" id="CP011853">
    <property type="protein sequence ID" value="ALG85255.1"/>
    <property type="molecule type" value="Genomic_DNA"/>
</dbReference>
<reference evidence="2" key="1">
    <citation type="submission" date="2015-06" db="EMBL/GenBank/DDBJ databases">
        <title>Complete genome sequence and metabolic analysis of phthalate degradation pathway in Gordonia sp. QH-11.</title>
        <authorList>
            <person name="Jin D."/>
            <person name="Kong X."/>
            <person name="Bai Z."/>
        </authorList>
    </citation>
    <scope>NUCLEOTIDE SEQUENCE [LARGE SCALE GENOMIC DNA]</scope>
    <source>
        <strain evidence="2">QH-11</strain>
    </source>
</reference>
<organism evidence="1 2">
    <name type="scientific">Gordonia phthalatica</name>
    <dbReference type="NCBI Taxonomy" id="1136941"/>
    <lineage>
        <taxon>Bacteria</taxon>
        <taxon>Bacillati</taxon>
        <taxon>Actinomycetota</taxon>
        <taxon>Actinomycetes</taxon>
        <taxon>Mycobacteriales</taxon>
        <taxon>Gordoniaceae</taxon>
        <taxon>Gordonia</taxon>
    </lineage>
</organism>
<dbReference type="InterPro" id="IPR025358">
    <property type="entry name" value="DUF4262"/>
</dbReference>
<dbReference type="AlphaFoldDB" id="A0A0N7FUT5"/>
<proteinExistence type="predicted"/>
<dbReference type="Proteomes" id="UP000063789">
    <property type="component" value="Chromosome"/>
</dbReference>
<evidence type="ECO:0000313" key="1">
    <source>
        <dbReference type="EMBL" id="ALG85255.1"/>
    </source>
</evidence>
<gene>
    <name evidence="1" type="ORF">ACH46_13180</name>
</gene>
<dbReference type="KEGG" id="goq:ACH46_13180"/>
<sequence>MCEFDPECDGADDLIGDALAQITDGRWAVTGVLGDAAHPPIAYTSGLTELGRPELVMTGLPPRLGGLLLDHAAQSVVGDAGFGAGSSVPARLRRPVSLRAIDVIDAHPMRLTRVLYGLRFEAVQLVWPDDDGRYPWQAGYAIPAQVQPLLGVPIAEAA</sequence>
<dbReference type="OrthoDB" id="511192at2"/>
<dbReference type="STRING" id="1136941.ACH46_13180"/>
<dbReference type="RefSeq" id="WP_062393329.1">
    <property type="nucleotide sequence ID" value="NZ_CP011853.1"/>
</dbReference>
<keyword evidence="2" id="KW-1185">Reference proteome</keyword>
<dbReference type="Pfam" id="PF14081">
    <property type="entry name" value="DUF4262"/>
    <property type="match status" value="1"/>
</dbReference>
<name>A0A0N7FUT5_9ACTN</name>
<protein>
    <recommendedName>
        <fullName evidence="3">DUF4262 domain-containing protein</fullName>
    </recommendedName>
</protein>
<dbReference type="PATRIC" id="fig|1136941.3.peg.2682"/>
<accession>A0A0N7FUT5</accession>
<evidence type="ECO:0000313" key="2">
    <source>
        <dbReference type="Proteomes" id="UP000063789"/>
    </source>
</evidence>